<keyword evidence="2" id="KW-1185">Reference proteome</keyword>
<protein>
    <submittedName>
        <fullName evidence="3">Uncharacterized protein</fullName>
    </submittedName>
</protein>
<dbReference type="Proteomes" id="UP000887566">
    <property type="component" value="Unplaced"/>
</dbReference>
<feature type="compositionally biased region" description="Polar residues" evidence="1">
    <location>
        <begin position="47"/>
        <end position="66"/>
    </location>
</feature>
<evidence type="ECO:0000256" key="1">
    <source>
        <dbReference type="SAM" id="MobiDB-lite"/>
    </source>
</evidence>
<sequence length="125" mass="13880">MDGASKRVNRKAKNFSDINIVQPRNEFAKAKSITSKSDKPKEKEKASTNAVKKSSGTTTKNAENSNTASIVDMQSAVVTARNVEFARSRFLSLIGVERRDEPANKYTVKDEKAADRIARDFAERL</sequence>
<dbReference type="WBParaSite" id="PSAMB.scaffold2374size23544.g17468.t1">
    <property type="protein sequence ID" value="PSAMB.scaffold2374size23544.g17468.t1"/>
    <property type="gene ID" value="PSAMB.scaffold2374size23544.g17468"/>
</dbReference>
<feature type="compositionally biased region" description="Basic and acidic residues" evidence="1">
    <location>
        <begin position="36"/>
        <end position="46"/>
    </location>
</feature>
<name>A0A914VTC6_9BILA</name>
<reference evidence="3" key="1">
    <citation type="submission" date="2022-11" db="UniProtKB">
        <authorList>
            <consortium name="WormBaseParasite"/>
        </authorList>
    </citation>
    <scope>IDENTIFICATION</scope>
</reference>
<evidence type="ECO:0000313" key="3">
    <source>
        <dbReference type="WBParaSite" id="PSAMB.scaffold2374size23544.g17468.t1"/>
    </source>
</evidence>
<feature type="region of interest" description="Disordered" evidence="1">
    <location>
        <begin position="1"/>
        <end position="66"/>
    </location>
</feature>
<evidence type="ECO:0000313" key="2">
    <source>
        <dbReference type="Proteomes" id="UP000887566"/>
    </source>
</evidence>
<proteinExistence type="predicted"/>
<dbReference type="AlphaFoldDB" id="A0A914VTC6"/>
<organism evidence="2 3">
    <name type="scientific">Plectus sambesii</name>
    <dbReference type="NCBI Taxonomy" id="2011161"/>
    <lineage>
        <taxon>Eukaryota</taxon>
        <taxon>Metazoa</taxon>
        <taxon>Ecdysozoa</taxon>
        <taxon>Nematoda</taxon>
        <taxon>Chromadorea</taxon>
        <taxon>Plectida</taxon>
        <taxon>Plectina</taxon>
        <taxon>Plectoidea</taxon>
        <taxon>Plectidae</taxon>
        <taxon>Plectus</taxon>
    </lineage>
</organism>
<accession>A0A914VTC6</accession>